<dbReference type="AlphaFoldDB" id="A0A268NT41"/>
<accession>A0A268NT41</accession>
<feature type="non-terminal residue" evidence="1">
    <location>
        <position position="1"/>
    </location>
</feature>
<proteinExistence type="predicted"/>
<protein>
    <submittedName>
        <fullName evidence="1">Transposase</fullName>
    </submittedName>
</protein>
<organism evidence="1 2">
    <name type="scientific">Shouchella clausii</name>
    <name type="common">Alkalihalobacillus clausii</name>
    <dbReference type="NCBI Taxonomy" id="79880"/>
    <lineage>
        <taxon>Bacteria</taxon>
        <taxon>Bacillati</taxon>
        <taxon>Bacillota</taxon>
        <taxon>Bacilli</taxon>
        <taxon>Bacillales</taxon>
        <taxon>Bacillaceae</taxon>
        <taxon>Shouchella</taxon>
    </lineage>
</organism>
<feature type="non-terminal residue" evidence="1">
    <location>
        <position position="140"/>
    </location>
</feature>
<dbReference type="EMBL" id="NPCC01000069">
    <property type="protein sequence ID" value="PAE86646.1"/>
    <property type="molecule type" value="Genomic_DNA"/>
</dbReference>
<evidence type="ECO:0000313" key="2">
    <source>
        <dbReference type="Proteomes" id="UP000216207"/>
    </source>
</evidence>
<name>A0A268NT41_SHOCL</name>
<sequence length="140" mass="15195">KQLVPIQYQWYQAQLRTQAIQTDTSQVGATGGHDFTEEEVAAIQAYLENKPPGDGRIIAEVDDEVYNNGRYPGPTMDARVGADGIAYKNSVMTFGPVADFFFGDFLTLATPEASLGEKALATTFILVKPAKVAELGYDLS</sequence>
<gene>
    <name evidence="1" type="ORF">CHH72_22430</name>
</gene>
<dbReference type="Proteomes" id="UP000216207">
    <property type="component" value="Unassembled WGS sequence"/>
</dbReference>
<evidence type="ECO:0000313" key="1">
    <source>
        <dbReference type="EMBL" id="PAE86646.1"/>
    </source>
</evidence>
<reference evidence="1 2" key="1">
    <citation type="submission" date="2017-07" db="EMBL/GenBank/DDBJ databases">
        <title>Isolation and whole genome analysis of endospore-forming bacteria from heroin.</title>
        <authorList>
            <person name="Kalinowski J."/>
            <person name="Ahrens B."/>
            <person name="Al-Dilaimi A."/>
            <person name="Winkler A."/>
            <person name="Wibberg D."/>
            <person name="Schleenbecker U."/>
            <person name="Ruckert C."/>
            <person name="Wolfel R."/>
            <person name="Grass G."/>
        </authorList>
    </citation>
    <scope>NUCLEOTIDE SEQUENCE [LARGE SCALE GENOMIC DNA]</scope>
    <source>
        <strain evidence="1 2">7539</strain>
    </source>
</reference>
<comment type="caution">
    <text evidence="1">The sequence shown here is derived from an EMBL/GenBank/DDBJ whole genome shotgun (WGS) entry which is preliminary data.</text>
</comment>